<organism evidence="3">
    <name type="scientific">Brugia pahangi</name>
    <name type="common">Filarial nematode worm</name>
    <dbReference type="NCBI Taxonomy" id="6280"/>
    <lineage>
        <taxon>Eukaryota</taxon>
        <taxon>Metazoa</taxon>
        <taxon>Ecdysozoa</taxon>
        <taxon>Nematoda</taxon>
        <taxon>Chromadorea</taxon>
        <taxon>Rhabditida</taxon>
        <taxon>Spirurina</taxon>
        <taxon>Spiruromorpha</taxon>
        <taxon>Filarioidea</taxon>
        <taxon>Onchocercidae</taxon>
        <taxon>Brugia</taxon>
    </lineage>
</organism>
<accession>A0A0N4TZJ9</accession>
<reference evidence="3" key="1">
    <citation type="submission" date="2017-02" db="UniProtKB">
        <authorList>
            <consortium name="WormBaseParasite"/>
        </authorList>
    </citation>
    <scope>IDENTIFICATION</scope>
</reference>
<dbReference type="STRING" id="6280.A0A0N4TZJ9"/>
<proteinExistence type="predicted"/>
<evidence type="ECO:0000313" key="2">
    <source>
        <dbReference type="Proteomes" id="UP000278627"/>
    </source>
</evidence>
<gene>
    <name evidence="1" type="ORF">BPAG_LOCUS14397</name>
</gene>
<keyword evidence="2" id="KW-1185">Reference proteome</keyword>
<sequence>MFICWEVTNLQVQQADLFSSYIMAFKLSRTVHIRSGYMLSSIFLCLALRNSYTTSCYVCITALACNCSGRVLFVLIRRLFGAVVFLYNMYAFSVDCVKQRGPVYSLRLSADPTAHPCSRKWNPQRDTVFAVATSMACFHSFEALYF</sequence>
<name>A0A0N4TZJ9_BRUPA</name>
<reference evidence="1 2" key="2">
    <citation type="submission" date="2018-11" db="EMBL/GenBank/DDBJ databases">
        <authorList>
            <consortium name="Pathogen Informatics"/>
        </authorList>
    </citation>
    <scope>NUCLEOTIDE SEQUENCE [LARGE SCALE GENOMIC DNA]</scope>
</reference>
<dbReference type="WBParaSite" id="BPAG_0001446901-mRNA-1">
    <property type="protein sequence ID" value="BPAG_0001446901-mRNA-1"/>
    <property type="gene ID" value="BPAG_0001446901"/>
</dbReference>
<evidence type="ECO:0000313" key="3">
    <source>
        <dbReference type="WBParaSite" id="BPAG_0001446901-mRNA-1"/>
    </source>
</evidence>
<dbReference type="Proteomes" id="UP000278627">
    <property type="component" value="Unassembled WGS sequence"/>
</dbReference>
<evidence type="ECO:0000313" key="1">
    <source>
        <dbReference type="EMBL" id="VDN95582.1"/>
    </source>
</evidence>
<dbReference type="EMBL" id="UZAD01013641">
    <property type="protein sequence ID" value="VDN95582.1"/>
    <property type="molecule type" value="Genomic_DNA"/>
</dbReference>
<protein>
    <submittedName>
        <fullName evidence="3">Secreted protein</fullName>
    </submittedName>
</protein>
<dbReference type="AlphaFoldDB" id="A0A0N4TZJ9"/>